<dbReference type="InterPro" id="IPR043502">
    <property type="entry name" value="DNA/RNA_pol_sf"/>
</dbReference>
<dbReference type="CDD" id="cd00303">
    <property type="entry name" value="retropepsin_like"/>
    <property type="match status" value="1"/>
</dbReference>
<dbReference type="InterPro" id="IPR041588">
    <property type="entry name" value="Integrase_H2C2"/>
</dbReference>
<gene>
    <name evidence="10" type="ORF">MCOR_25769</name>
</gene>
<dbReference type="FunFam" id="1.10.340.70:FF:000001">
    <property type="entry name" value="Retrovirus-related Pol polyprotein from transposon gypsy-like Protein"/>
    <property type="match status" value="1"/>
</dbReference>
<evidence type="ECO:0000256" key="3">
    <source>
        <dbReference type="ARBA" id="ARBA00022695"/>
    </source>
</evidence>
<dbReference type="InterPro" id="IPR043128">
    <property type="entry name" value="Rev_trsase/Diguanyl_cyclase"/>
</dbReference>
<dbReference type="InterPro" id="IPR050951">
    <property type="entry name" value="Retrovirus_Pol_polyprotein"/>
</dbReference>
<evidence type="ECO:0000313" key="11">
    <source>
        <dbReference type="Proteomes" id="UP000507470"/>
    </source>
</evidence>
<dbReference type="GO" id="GO:0004519">
    <property type="term" value="F:endonuclease activity"/>
    <property type="evidence" value="ECO:0007669"/>
    <property type="project" value="UniProtKB-KW"/>
</dbReference>
<dbReference type="InterPro" id="IPR001584">
    <property type="entry name" value="Integrase_cat-core"/>
</dbReference>
<keyword evidence="3" id="KW-0548">Nucleotidyltransferase</keyword>
<dbReference type="Pfam" id="PF17921">
    <property type="entry name" value="Integrase_H2C2"/>
    <property type="match status" value="1"/>
</dbReference>
<evidence type="ECO:0000256" key="5">
    <source>
        <dbReference type="ARBA" id="ARBA00022759"/>
    </source>
</evidence>
<organism evidence="10 11">
    <name type="scientific">Mytilus coruscus</name>
    <name type="common">Sea mussel</name>
    <dbReference type="NCBI Taxonomy" id="42192"/>
    <lineage>
        <taxon>Eukaryota</taxon>
        <taxon>Metazoa</taxon>
        <taxon>Spiralia</taxon>
        <taxon>Lophotrochozoa</taxon>
        <taxon>Mollusca</taxon>
        <taxon>Bivalvia</taxon>
        <taxon>Autobranchia</taxon>
        <taxon>Pteriomorphia</taxon>
        <taxon>Mytilida</taxon>
        <taxon>Mytiloidea</taxon>
        <taxon>Mytilidae</taxon>
        <taxon>Mytilinae</taxon>
        <taxon>Mytilus</taxon>
    </lineage>
</organism>
<dbReference type="InterPro" id="IPR000477">
    <property type="entry name" value="RT_dom"/>
</dbReference>
<evidence type="ECO:0000259" key="9">
    <source>
        <dbReference type="PROSITE" id="PS50994"/>
    </source>
</evidence>
<name>A0A6J8C6B8_MYTCO</name>
<dbReference type="AlphaFoldDB" id="A0A6J8C6B8"/>
<dbReference type="OrthoDB" id="6628447at2759"/>
<keyword evidence="11" id="KW-1185">Reference proteome</keyword>
<evidence type="ECO:0000313" key="10">
    <source>
        <dbReference type="EMBL" id="CAC5390684.1"/>
    </source>
</evidence>
<keyword evidence="5" id="KW-0255">Endonuclease</keyword>
<reference evidence="10 11" key="1">
    <citation type="submission" date="2020-06" db="EMBL/GenBank/DDBJ databases">
        <authorList>
            <person name="Li R."/>
            <person name="Bekaert M."/>
        </authorList>
    </citation>
    <scope>NUCLEOTIDE SEQUENCE [LARGE SCALE GENOMIC DNA]</scope>
    <source>
        <strain evidence="11">wild</strain>
    </source>
</reference>
<dbReference type="SUPFAM" id="SSF56672">
    <property type="entry name" value="DNA/RNA polymerases"/>
    <property type="match status" value="1"/>
</dbReference>
<evidence type="ECO:0000256" key="7">
    <source>
        <dbReference type="ARBA" id="ARBA00022918"/>
    </source>
</evidence>
<dbReference type="PANTHER" id="PTHR37984">
    <property type="entry name" value="PROTEIN CBG26694"/>
    <property type="match status" value="1"/>
</dbReference>
<evidence type="ECO:0000256" key="2">
    <source>
        <dbReference type="ARBA" id="ARBA00022679"/>
    </source>
</evidence>
<dbReference type="CDD" id="cd01647">
    <property type="entry name" value="RT_LTR"/>
    <property type="match status" value="1"/>
</dbReference>
<dbReference type="SUPFAM" id="SSF53098">
    <property type="entry name" value="Ribonuclease H-like"/>
    <property type="match status" value="1"/>
</dbReference>
<dbReference type="GO" id="GO:0003676">
    <property type="term" value="F:nucleic acid binding"/>
    <property type="evidence" value="ECO:0007669"/>
    <property type="project" value="InterPro"/>
</dbReference>
<keyword evidence="4" id="KW-0540">Nuclease</keyword>
<proteinExistence type="predicted"/>
<keyword evidence="6" id="KW-0378">Hydrolase</keyword>
<dbReference type="PROSITE" id="PS50994">
    <property type="entry name" value="INTEGRASE"/>
    <property type="match status" value="1"/>
</dbReference>
<dbReference type="FunFam" id="3.10.10.10:FF:000007">
    <property type="entry name" value="Retrovirus-related Pol polyprotein from transposon 17.6-like Protein"/>
    <property type="match status" value="1"/>
</dbReference>
<dbReference type="Pfam" id="PF00078">
    <property type="entry name" value="RVT_1"/>
    <property type="match status" value="1"/>
</dbReference>
<dbReference type="PANTHER" id="PTHR37984:SF5">
    <property type="entry name" value="PROTEIN NYNRIN-LIKE"/>
    <property type="match status" value="1"/>
</dbReference>
<evidence type="ECO:0000256" key="4">
    <source>
        <dbReference type="ARBA" id="ARBA00022722"/>
    </source>
</evidence>
<keyword evidence="2" id="KW-0808">Transferase</keyword>
<dbReference type="Gene3D" id="3.30.420.10">
    <property type="entry name" value="Ribonuclease H-like superfamily/Ribonuclease H"/>
    <property type="match status" value="1"/>
</dbReference>
<dbReference type="GO" id="GO:0015074">
    <property type="term" value="P:DNA integration"/>
    <property type="evidence" value="ECO:0007669"/>
    <property type="project" value="InterPro"/>
</dbReference>
<dbReference type="InterPro" id="IPR036397">
    <property type="entry name" value="RNaseH_sf"/>
</dbReference>
<dbReference type="InterPro" id="IPR021109">
    <property type="entry name" value="Peptidase_aspartic_dom_sf"/>
</dbReference>
<dbReference type="GO" id="GO:0003964">
    <property type="term" value="F:RNA-directed DNA polymerase activity"/>
    <property type="evidence" value="ECO:0007669"/>
    <property type="project" value="UniProtKB-KW"/>
</dbReference>
<feature type="region of interest" description="Disordered" evidence="8">
    <location>
        <begin position="773"/>
        <end position="792"/>
    </location>
</feature>
<keyword evidence="1" id="KW-0645">Protease</keyword>
<dbReference type="GO" id="GO:0008233">
    <property type="term" value="F:peptidase activity"/>
    <property type="evidence" value="ECO:0007669"/>
    <property type="project" value="UniProtKB-KW"/>
</dbReference>
<dbReference type="Gene3D" id="3.10.10.10">
    <property type="entry name" value="HIV Type 1 Reverse Transcriptase, subunit A, domain 1"/>
    <property type="match status" value="1"/>
</dbReference>
<dbReference type="Proteomes" id="UP000507470">
    <property type="component" value="Unassembled WGS sequence"/>
</dbReference>
<dbReference type="Gene3D" id="3.30.70.270">
    <property type="match status" value="1"/>
</dbReference>
<dbReference type="EMBL" id="CACVKT020004598">
    <property type="protein sequence ID" value="CAC5390684.1"/>
    <property type="molecule type" value="Genomic_DNA"/>
</dbReference>
<dbReference type="Gene3D" id="1.10.340.70">
    <property type="match status" value="1"/>
</dbReference>
<dbReference type="GO" id="GO:0006508">
    <property type="term" value="P:proteolysis"/>
    <property type="evidence" value="ECO:0007669"/>
    <property type="project" value="UniProtKB-KW"/>
</dbReference>
<dbReference type="Pfam" id="PF00665">
    <property type="entry name" value="rve"/>
    <property type="match status" value="1"/>
</dbReference>
<dbReference type="Gene3D" id="2.40.70.10">
    <property type="entry name" value="Acid Proteases"/>
    <property type="match status" value="1"/>
</dbReference>
<feature type="domain" description="Integrase catalytic" evidence="9">
    <location>
        <begin position="953"/>
        <end position="1112"/>
    </location>
</feature>
<dbReference type="FunFam" id="3.30.420.10:FF:000032">
    <property type="entry name" value="Retrovirus-related Pol polyprotein from transposon 297-like Protein"/>
    <property type="match status" value="1"/>
</dbReference>
<sequence>MMFPIHNNPNRNQISLQTNTHIKDKKPPNFDGTSNWQDFLVQFEMVAAVNKWDDNAKAFELATSLRGVAQGVVTEIEPLRRFDYNYLVSSLTSRFEPVNQENMYKVQMNSFYRKQDQTLPEMAQEIKRITRLAYPTVPIDIRNQLRKDCFVRALNDPKIQLSIFQIEPKTIDDCIRFGVEYESFTLDQKRTNNSKQGLRKITETEESDDELVTRLSKISDQIGSLAFNNKNSDRIITFYYCNKKGHMKRDCRKLEWDKKHNCVVKSGKIEQNAIFQSTISTQGTQTDKHTNKSESLFLKCLIYEININCLVDTGATICILHPRKYEILPVELKPEIKKHKTKLCLPDGGFIDTLGYVELPLQLGKFKVTHKFIIANIDVPAVIGYDFLHKYECILELGKGVLTLGQNRIQFIKESQIDSVFKISIAEKLIIPPNTEIITSGVIKGDASSIMNAMTEALPSKHNNNILISKAVVDPSCGQIPVRMANITEFEQTIQPDTHVAICEAVEVNIDSNETNIDKLSKVNSVEEETSSHLRDLKMRSSELLNEDQIKLLNDLLIKYDQTFSKNESDLGRASAIKHTISTGNAKPIKQAPRRLPLSKRDEVNDEIQRLLDCGVIEPSKSPWASCIVPVTKKSDGSTRICIDFRPLNNITVHDSYPLIRIDDALDALRGCKWLSVMDLSSGYWQVEMDEKDKEKTAFTSTKGLFHFNVMPMGLCNGVATFQRLMEYTLAGLNWQTCLIYIDDIIVFSDSFESHLTRLGDVLDHQNESELSQVKSHESYRRTKNVLSPEDLSNEDNVTNTWFKHKTDKEISDSQKQDSIISQFYKMKENFKEKPSWPEIAVQNIQLKKYWSQWDRVIMKNDILYRKWIHSTTEETILQLIVPNELKQEILEMLHDDVQSGHLGISKTTARVQNRFYWLGYKQDIIKHLQNCHVCNSRKQSPTRSRSRMKRYNVGIPLERVAMDLVSPFPLSYRGNKYALVVSNYFTKWAEGYPLPNMEAHTIADSFIKNFICRFGIPRQIHTDQGGQFESKLFKELCEKLRIHKTRTTAFRPQSYGQVERLNRSIEDIISKYVCKIQRDWDEQLPWALMAYRSSEHETTKLSPCMLMLGREIELPIDLIYGPHPQRDEFPTETEAANSYVHNLETLMWKIQQKARKNIISASEKQKRQYDIKANQNAYKLGNSVWLNLLARVKHITPKLQRHWDGPYIITEVISDVI</sequence>
<evidence type="ECO:0000256" key="1">
    <source>
        <dbReference type="ARBA" id="ARBA00022670"/>
    </source>
</evidence>
<dbReference type="InterPro" id="IPR012337">
    <property type="entry name" value="RNaseH-like_sf"/>
</dbReference>
<evidence type="ECO:0000256" key="6">
    <source>
        <dbReference type="ARBA" id="ARBA00022801"/>
    </source>
</evidence>
<protein>
    <submittedName>
        <fullName evidence="10">Transposon Ty3-I Gag-Pol polyprotein,Transposon Ty3-G Gag-Pol polyprotein</fullName>
    </submittedName>
</protein>
<evidence type="ECO:0000256" key="8">
    <source>
        <dbReference type="SAM" id="MobiDB-lite"/>
    </source>
</evidence>
<accession>A0A6J8C6B8</accession>
<keyword evidence="7" id="KW-0695">RNA-directed DNA polymerase</keyword>
<dbReference type="SUPFAM" id="SSF50630">
    <property type="entry name" value="Acid proteases"/>
    <property type="match status" value="1"/>
</dbReference>